<dbReference type="Pfam" id="PF13308">
    <property type="entry name" value="YARHG"/>
    <property type="match status" value="1"/>
</dbReference>
<evidence type="ECO:0000256" key="1">
    <source>
        <dbReference type="SAM" id="MobiDB-lite"/>
    </source>
</evidence>
<evidence type="ECO:0000313" key="5">
    <source>
        <dbReference type="Proteomes" id="UP000473091"/>
    </source>
</evidence>
<protein>
    <submittedName>
        <fullName evidence="4">YARHG domain-containing protein</fullName>
    </submittedName>
</protein>
<dbReference type="InterPro" id="IPR025582">
    <property type="entry name" value="YARHG_dom"/>
</dbReference>
<reference evidence="4 5" key="2">
    <citation type="submission" date="2020-03" db="EMBL/GenBank/DDBJ databases">
        <title>Investigating the evolutionary divergence of the Butyrivibrio group.</title>
        <authorList>
            <person name="Skvortsov T."/>
            <person name="Santos F.G."/>
            <person name="Ting K.S."/>
            <person name="Creevey C.J."/>
        </authorList>
    </citation>
    <scope>NUCLEOTIDE SEQUENCE [LARGE SCALE GENOMIC DNA]</scope>
    <source>
        <strain evidence="4 5">MZ8</strain>
    </source>
</reference>
<keyword evidence="2" id="KW-0732">Signal</keyword>
<dbReference type="Gene3D" id="1.20.58.1690">
    <property type="match status" value="1"/>
</dbReference>
<dbReference type="SMART" id="SM01324">
    <property type="entry name" value="YARHG"/>
    <property type="match status" value="1"/>
</dbReference>
<dbReference type="InterPro" id="IPR038434">
    <property type="entry name" value="YARHG_sf"/>
</dbReference>
<accession>A0A6M0LLP0</accession>
<dbReference type="Proteomes" id="UP000473091">
    <property type="component" value="Unassembled WGS sequence"/>
</dbReference>
<feature type="chain" id="PRO_5038547470" evidence="2">
    <location>
        <begin position="23"/>
        <end position="309"/>
    </location>
</feature>
<evidence type="ECO:0000313" key="4">
    <source>
        <dbReference type="EMBL" id="NEX02869.1"/>
    </source>
</evidence>
<gene>
    <name evidence="4" type="ORF">F0Q01_13375</name>
</gene>
<proteinExistence type="predicted"/>
<reference evidence="4 5" key="1">
    <citation type="submission" date="2019-09" db="EMBL/GenBank/DDBJ databases">
        <authorList>
            <person name="Pidcock S.E."/>
            <person name="Huws S.A."/>
        </authorList>
    </citation>
    <scope>NUCLEOTIDE SEQUENCE [LARGE SCALE GENOMIC DNA]</scope>
    <source>
        <strain evidence="4 5">MZ8</strain>
    </source>
</reference>
<organism evidence="4 5">
    <name type="scientific">Pseudobutyrivibrio xylanivorans</name>
    <dbReference type="NCBI Taxonomy" id="185007"/>
    <lineage>
        <taxon>Bacteria</taxon>
        <taxon>Bacillati</taxon>
        <taxon>Bacillota</taxon>
        <taxon>Clostridia</taxon>
        <taxon>Lachnospirales</taxon>
        <taxon>Lachnospiraceae</taxon>
        <taxon>Pseudobutyrivibrio</taxon>
    </lineage>
</organism>
<comment type="caution">
    <text evidence="4">The sequence shown here is derived from an EMBL/GenBank/DDBJ whole genome shotgun (WGS) entry which is preliminary data.</text>
</comment>
<evidence type="ECO:0000256" key="2">
    <source>
        <dbReference type="SAM" id="SignalP"/>
    </source>
</evidence>
<sequence length="309" mass="35673">MKKKIIILTISTALLISACNHAKNADSNQSIGNTYSLEIQENPNGETTNDSSFPESNTENYNNYSGIYTDDSKDNASLSVSIDNKNHLTGNIFHAPNGHESEIDFDTYIENDTAKYSYTEDGWGGKGTLVFEFLDNQIDIKVEDHITAENNSIGYGIQGEYTFRIIDPRLVQYSSLDKYDSSWSEDQIIDETYKRSKYIDNCNFWNEVVNYWENTREVRDIANIYTYLFHSDTIKYTKSDLENEPKLILNLGKNEIYARHGYIFKDENIENYFLGQIWYVPTTFPEDFDDSSLSEIEKENLVLFSELSQ</sequence>
<dbReference type="AlphaFoldDB" id="A0A6M0LLP0"/>
<evidence type="ECO:0000259" key="3">
    <source>
        <dbReference type="SMART" id="SM01324"/>
    </source>
</evidence>
<dbReference type="RefSeq" id="WP_090489883.1">
    <property type="nucleotide sequence ID" value="NZ_VTVE01000006.1"/>
</dbReference>
<dbReference type="PROSITE" id="PS51257">
    <property type="entry name" value="PROKAR_LIPOPROTEIN"/>
    <property type="match status" value="1"/>
</dbReference>
<name>A0A6M0LLP0_PSEXY</name>
<feature type="signal peptide" evidence="2">
    <location>
        <begin position="1"/>
        <end position="22"/>
    </location>
</feature>
<dbReference type="EMBL" id="VTVE01000006">
    <property type="protein sequence ID" value="NEX02869.1"/>
    <property type="molecule type" value="Genomic_DNA"/>
</dbReference>
<feature type="domain" description="YARHG" evidence="3">
    <location>
        <begin position="223"/>
        <end position="309"/>
    </location>
</feature>
<feature type="region of interest" description="Disordered" evidence="1">
    <location>
        <begin position="39"/>
        <end position="66"/>
    </location>
</feature>